<dbReference type="OrthoDB" id="3063824at2759"/>
<keyword evidence="2" id="KW-1185">Reference proteome</keyword>
<protein>
    <submittedName>
        <fullName evidence="1">Uncharacterized protein</fullName>
    </submittedName>
</protein>
<evidence type="ECO:0000313" key="1">
    <source>
        <dbReference type="EMBL" id="TFK19325.1"/>
    </source>
</evidence>
<accession>A0A5C3KHH9</accession>
<dbReference type="Proteomes" id="UP000307440">
    <property type="component" value="Unassembled WGS sequence"/>
</dbReference>
<evidence type="ECO:0000313" key="2">
    <source>
        <dbReference type="Proteomes" id="UP000307440"/>
    </source>
</evidence>
<sequence>MVPQTRMKRKQSPTLPPTVSVSKRARHDIYFVLCGDSSVNDNKYAFAGCPETYENAIGIAVETLGRYMSNPSPETIVLRVSHETKSGQMVWADIRPQDWQTVSQLCQEIGVFRVERLRDLRQVVGSASKREISDGLGNTVPAIDVDTTADSQPEAPVVRMFMMNGPISRRALIPVPKTYEAAQVAVFNQFKQYLPAGTPPAHLSLRPATSENSEDCAEVSSENWKIIFPLSKLIVILNEGGPEGLGRLFAIQARYPSCNGIQWRPICLHPMPLAGLEKTDLIQQPSTYQHAVASILTIIDNNPIRKQTLLKELYKTKDQDMKHALDKPFQLAEPLKIKFYTFSGPTVKNLVNRDPMCGNWFDLNATDEAFKIPENAYDNQSEWKKYMPPAGHVIGYSFSA</sequence>
<dbReference type="EMBL" id="ML210347">
    <property type="protein sequence ID" value="TFK19325.1"/>
    <property type="molecule type" value="Genomic_DNA"/>
</dbReference>
<dbReference type="AlphaFoldDB" id="A0A5C3KHH9"/>
<name>A0A5C3KHH9_COPMA</name>
<proteinExistence type="predicted"/>
<reference evidence="1 2" key="1">
    <citation type="journal article" date="2019" name="Nat. Ecol. Evol.">
        <title>Megaphylogeny resolves global patterns of mushroom evolution.</title>
        <authorList>
            <person name="Varga T."/>
            <person name="Krizsan K."/>
            <person name="Foldi C."/>
            <person name="Dima B."/>
            <person name="Sanchez-Garcia M."/>
            <person name="Sanchez-Ramirez S."/>
            <person name="Szollosi G.J."/>
            <person name="Szarkandi J.G."/>
            <person name="Papp V."/>
            <person name="Albert L."/>
            <person name="Andreopoulos W."/>
            <person name="Angelini C."/>
            <person name="Antonin V."/>
            <person name="Barry K.W."/>
            <person name="Bougher N.L."/>
            <person name="Buchanan P."/>
            <person name="Buyck B."/>
            <person name="Bense V."/>
            <person name="Catcheside P."/>
            <person name="Chovatia M."/>
            <person name="Cooper J."/>
            <person name="Damon W."/>
            <person name="Desjardin D."/>
            <person name="Finy P."/>
            <person name="Geml J."/>
            <person name="Haridas S."/>
            <person name="Hughes K."/>
            <person name="Justo A."/>
            <person name="Karasinski D."/>
            <person name="Kautmanova I."/>
            <person name="Kiss B."/>
            <person name="Kocsube S."/>
            <person name="Kotiranta H."/>
            <person name="LaButti K.M."/>
            <person name="Lechner B.E."/>
            <person name="Liimatainen K."/>
            <person name="Lipzen A."/>
            <person name="Lukacs Z."/>
            <person name="Mihaltcheva S."/>
            <person name="Morgado L.N."/>
            <person name="Niskanen T."/>
            <person name="Noordeloos M.E."/>
            <person name="Ohm R.A."/>
            <person name="Ortiz-Santana B."/>
            <person name="Ovrebo C."/>
            <person name="Racz N."/>
            <person name="Riley R."/>
            <person name="Savchenko A."/>
            <person name="Shiryaev A."/>
            <person name="Soop K."/>
            <person name="Spirin V."/>
            <person name="Szebenyi C."/>
            <person name="Tomsovsky M."/>
            <person name="Tulloss R.E."/>
            <person name="Uehling J."/>
            <person name="Grigoriev I.V."/>
            <person name="Vagvolgyi C."/>
            <person name="Papp T."/>
            <person name="Martin F.M."/>
            <person name="Miettinen O."/>
            <person name="Hibbett D.S."/>
            <person name="Nagy L.G."/>
        </authorList>
    </citation>
    <scope>NUCLEOTIDE SEQUENCE [LARGE SCALE GENOMIC DNA]</scope>
    <source>
        <strain evidence="1 2">CBS 121175</strain>
    </source>
</reference>
<gene>
    <name evidence="1" type="ORF">FA15DRAFT_697608</name>
</gene>
<organism evidence="1 2">
    <name type="scientific">Coprinopsis marcescibilis</name>
    <name type="common">Agaric fungus</name>
    <name type="synonym">Psathyrella marcescibilis</name>
    <dbReference type="NCBI Taxonomy" id="230819"/>
    <lineage>
        <taxon>Eukaryota</taxon>
        <taxon>Fungi</taxon>
        <taxon>Dikarya</taxon>
        <taxon>Basidiomycota</taxon>
        <taxon>Agaricomycotina</taxon>
        <taxon>Agaricomycetes</taxon>
        <taxon>Agaricomycetidae</taxon>
        <taxon>Agaricales</taxon>
        <taxon>Agaricineae</taxon>
        <taxon>Psathyrellaceae</taxon>
        <taxon>Coprinopsis</taxon>
    </lineage>
</organism>